<dbReference type="PANTHER" id="PTHR11909">
    <property type="entry name" value="CASEIN KINASE-RELATED"/>
    <property type="match status" value="1"/>
</dbReference>
<dbReference type="PROSITE" id="PS00108">
    <property type="entry name" value="PROTEIN_KINASE_ST"/>
    <property type="match status" value="1"/>
</dbReference>
<dbReference type="InterPro" id="IPR011009">
    <property type="entry name" value="Kinase-like_dom_sf"/>
</dbReference>
<dbReference type="EMBL" id="ML213593">
    <property type="protein sequence ID" value="TFK42042.1"/>
    <property type="molecule type" value="Genomic_DNA"/>
</dbReference>
<feature type="binding site" evidence="4">
    <location>
        <position position="40"/>
    </location>
    <ligand>
        <name>ATP</name>
        <dbReference type="ChEBI" id="CHEBI:30616"/>
    </ligand>
</feature>
<dbReference type="SUPFAM" id="SSF56112">
    <property type="entry name" value="Protein kinase-like (PK-like)"/>
    <property type="match status" value="1"/>
</dbReference>
<dbReference type="GO" id="GO:0005524">
    <property type="term" value="F:ATP binding"/>
    <property type="evidence" value="ECO:0007669"/>
    <property type="project" value="UniProtKB-UniRule"/>
</dbReference>
<accession>A0A5C3M9V2</accession>
<evidence type="ECO:0000256" key="2">
    <source>
        <dbReference type="ARBA" id="ARBA00022741"/>
    </source>
</evidence>
<evidence type="ECO:0000256" key="5">
    <source>
        <dbReference type="RuleBase" id="RU000304"/>
    </source>
</evidence>
<sequence length="373" mass="41892">MTATVLPLSYRLGKFLGSGGYSRVYQATEANSGRTVAVKKSRVSQRVKRTNIRYESTVLQLLQGHPAIPEIYGYGQLPHFEYLAMELLGPSVKECATGRVPVKTVVSVTEQMLSALEHVHKCGFVHRDIKPENLLYSLTDPSKIMLIDFGISLRIKPGPPKKYDPLKESKHIVGTLHWANLAPRDDLESLAYISFFLLHGDLPWRSSSSHRESTKMKVKRIHATKAAASGDELGIGFPPEFGYLLDYSRRLEYDQMPDYEDLRKRFAGLNGRGEDTEGPLGWSSVEISEEPTNFKVAHDENNEGGMGNDKSSDEDTDEESNTDSEENFSDSYFSWDISLWQLHGARDRNLTLPIEQVEQAHLSSMPAIVEVTK</sequence>
<dbReference type="InterPro" id="IPR008271">
    <property type="entry name" value="Ser/Thr_kinase_AS"/>
</dbReference>
<protein>
    <recommendedName>
        <fullName evidence="1">non-specific serine/threonine protein kinase</fullName>
        <ecNumber evidence="1">2.7.11.1</ecNumber>
    </recommendedName>
</protein>
<dbReference type="PROSITE" id="PS50011">
    <property type="entry name" value="PROTEIN_KINASE_DOM"/>
    <property type="match status" value="1"/>
</dbReference>
<dbReference type="Pfam" id="PF00069">
    <property type="entry name" value="Pkinase"/>
    <property type="match status" value="1"/>
</dbReference>
<dbReference type="Gene3D" id="1.10.510.10">
    <property type="entry name" value="Transferase(Phosphotransferase) domain 1"/>
    <property type="match status" value="1"/>
</dbReference>
<dbReference type="Proteomes" id="UP000308652">
    <property type="component" value="Unassembled WGS sequence"/>
</dbReference>
<dbReference type="InterPro" id="IPR050235">
    <property type="entry name" value="CK1_Ser-Thr_kinase"/>
</dbReference>
<dbReference type="AlphaFoldDB" id="A0A5C3M9V2"/>
<keyword evidence="3 4" id="KW-0067">ATP-binding</keyword>
<dbReference type="PROSITE" id="PS00107">
    <property type="entry name" value="PROTEIN_KINASE_ATP"/>
    <property type="match status" value="1"/>
</dbReference>
<dbReference type="EC" id="2.7.11.1" evidence="1"/>
<evidence type="ECO:0000256" key="6">
    <source>
        <dbReference type="SAM" id="MobiDB-lite"/>
    </source>
</evidence>
<gene>
    <name evidence="8" type="ORF">BDQ12DRAFT_663306</name>
</gene>
<feature type="region of interest" description="Disordered" evidence="6">
    <location>
        <begin position="294"/>
        <end position="327"/>
    </location>
</feature>
<evidence type="ECO:0000313" key="8">
    <source>
        <dbReference type="EMBL" id="TFK42042.1"/>
    </source>
</evidence>
<dbReference type="STRING" id="68775.A0A5C3M9V2"/>
<dbReference type="GO" id="GO:0004674">
    <property type="term" value="F:protein serine/threonine kinase activity"/>
    <property type="evidence" value="ECO:0007669"/>
    <property type="project" value="UniProtKB-KW"/>
</dbReference>
<evidence type="ECO:0000256" key="1">
    <source>
        <dbReference type="ARBA" id="ARBA00012513"/>
    </source>
</evidence>
<evidence type="ECO:0000256" key="3">
    <source>
        <dbReference type="ARBA" id="ARBA00022840"/>
    </source>
</evidence>
<organism evidence="8 9">
    <name type="scientific">Crucibulum laeve</name>
    <dbReference type="NCBI Taxonomy" id="68775"/>
    <lineage>
        <taxon>Eukaryota</taxon>
        <taxon>Fungi</taxon>
        <taxon>Dikarya</taxon>
        <taxon>Basidiomycota</taxon>
        <taxon>Agaricomycotina</taxon>
        <taxon>Agaricomycetes</taxon>
        <taxon>Agaricomycetidae</taxon>
        <taxon>Agaricales</taxon>
        <taxon>Agaricineae</taxon>
        <taxon>Nidulariaceae</taxon>
        <taxon>Crucibulum</taxon>
    </lineage>
</organism>
<evidence type="ECO:0000313" key="9">
    <source>
        <dbReference type="Proteomes" id="UP000308652"/>
    </source>
</evidence>
<keyword evidence="8" id="KW-0808">Transferase</keyword>
<keyword evidence="8" id="KW-0418">Kinase</keyword>
<feature type="domain" description="Protein kinase" evidence="7">
    <location>
        <begin position="10"/>
        <end position="269"/>
    </location>
</feature>
<dbReference type="InterPro" id="IPR017441">
    <property type="entry name" value="Protein_kinase_ATP_BS"/>
</dbReference>
<proteinExistence type="inferred from homology"/>
<keyword evidence="5" id="KW-0723">Serine/threonine-protein kinase</keyword>
<evidence type="ECO:0000259" key="7">
    <source>
        <dbReference type="PROSITE" id="PS50011"/>
    </source>
</evidence>
<comment type="similarity">
    <text evidence="5">Belongs to the protein kinase superfamily.</text>
</comment>
<name>A0A5C3M9V2_9AGAR</name>
<dbReference type="OrthoDB" id="5579860at2759"/>
<reference evidence="8 9" key="1">
    <citation type="journal article" date="2019" name="Nat. Ecol. Evol.">
        <title>Megaphylogeny resolves global patterns of mushroom evolution.</title>
        <authorList>
            <person name="Varga T."/>
            <person name="Krizsan K."/>
            <person name="Foldi C."/>
            <person name="Dima B."/>
            <person name="Sanchez-Garcia M."/>
            <person name="Sanchez-Ramirez S."/>
            <person name="Szollosi G.J."/>
            <person name="Szarkandi J.G."/>
            <person name="Papp V."/>
            <person name="Albert L."/>
            <person name="Andreopoulos W."/>
            <person name="Angelini C."/>
            <person name="Antonin V."/>
            <person name="Barry K.W."/>
            <person name="Bougher N.L."/>
            <person name="Buchanan P."/>
            <person name="Buyck B."/>
            <person name="Bense V."/>
            <person name="Catcheside P."/>
            <person name="Chovatia M."/>
            <person name="Cooper J."/>
            <person name="Damon W."/>
            <person name="Desjardin D."/>
            <person name="Finy P."/>
            <person name="Geml J."/>
            <person name="Haridas S."/>
            <person name="Hughes K."/>
            <person name="Justo A."/>
            <person name="Karasinski D."/>
            <person name="Kautmanova I."/>
            <person name="Kiss B."/>
            <person name="Kocsube S."/>
            <person name="Kotiranta H."/>
            <person name="LaButti K.M."/>
            <person name="Lechner B.E."/>
            <person name="Liimatainen K."/>
            <person name="Lipzen A."/>
            <person name="Lukacs Z."/>
            <person name="Mihaltcheva S."/>
            <person name="Morgado L.N."/>
            <person name="Niskanen T."/>
            <person name="Noordeloos M.E."/>
            <person name="Ohm R.A."/>
            <person name="Ortiz-Santana B."/>
            <person name="Ovrebo C."/>
            <person name="Racz N."/>
            <person name="Riley R."/>
            <person name="Savchenko A."/>
            <person name="Shiryaev A."/>
            <person name="Soop K."/>
            <person name="Spirin V."/>
            <person name="Szebenyi C."/>
            <person name="Tomsovsky M."/>
            <person name="Tulloss R.E."/>
            <person name="Uehling J."/>
            <person name="Grigoriev I.V."/>
            <person name="Vagvolgyi C."/>
            <person name="Papp T."/>
            <person name="Martin F.M."/>
            <person name="Miettinen O."/>
            <person name="Hibbett D.S."/>
            <person name="Nagy L.G."/>
        </authorList>
    </citation>
    <scope>NUCLEOTIDE SEQUENCE [LARGE SCALE GENOMIC DNA]</scope>
    <source>
        <strain evidence="8 9">CBS 166.37</strain>
    </source>
</reference>
<keyword evidence="9" id="KW-1185">Reference proteome</keyword>
<evidence type="ECO:0000256" key="4">
    <source>
        <dbReference type="PROSITE-ProRule" id="PRU10141"/>
    </source>
</evidence>
<feature type="compositionally biased region" description="Acidic residues" evidence="6">
    <location>
        <begin position="312"/>
        <end position="327"/>
    </location>
</feature>
<keyword evidence="2 4" id="KW-0547">Nucleotide-binding</keyword>
<dbReference type="SMART" id="SM00220">
    <property type="entry name" value="S_TKc"/>
    <property type="match status" value="1"/>
</dbReference>
<dbReference type="InterPro" id="IPR000719">
    <property type="entry name" value="Prot_kinase_dom"/>
</dbReference>